<accession>A0AAV8UNY5</accession>
<dbReference type="GO" id="GO:0071281">
    <property type="term" value="P:cellular response to iron ion"/>
    <property type="evidence" value="ECO:0007669"/>
    <property type="project" value="TreeGrafter"/>
</dbReference>
<dbReference type="Gene3D" id="3.40.50.1980">
    <property type="entry name" value="Nitrogenase molybdenum iron protein domain"/>
    <property type="match status" value="1"/>
</dbReference>
<dbReference type="PANTHER" id="PTHR30535:SF34">
    <property type="entry name" value="MOLYBDATE-BINDING PROTEIN MOLA"/>
    <property type="match status" value="1"/>
</dbReference>
<sequence length="639" mass="68686">MGPFRLLLLIVLVLTSGALAQEDPQTPQGCLDPVDNCDTTVDYFEEKVVAKYAERLPKIDFSNTYVDVDEESLREDTTFKYRFVRCGCDAPAGVDDDRTVIYVPAASLFVGDSVVVGMIGTPEFNGLASIAAVPLMSTIASSDAWTRFNEGDIVEVGAADFSNNFKDLFNTEVLPETPPVSIITTFSLDSFEQNLATAQAEDAEITTVALLSQEVEETTPLGRAEHVKIFGILLHRIAEANKLFSTIDTEYNAAKELAVTIERVPSAMTNYPFGTTWSVANGISYIGQFLADANVDYRIQDAESPATLSLSAQEMSGNFSSADYWINISSFGTRFNTLNEVADSATISSSYPEVPSYESMQCGNAWANDADTYSEGVKVEQGTSNNFFELGVVEPNLILYDLIKLFHPGAFENREFRFYRKIAEGAFAGECPVPDLPSEAAAGFAYSSKSFTATGVSRFEVEDVQVSDLIPAVTEALDVQSDNVEINLQADRETPSQTDLTFVVNVEEEQADAMVEKLEGQEFYDAVFTVLMDIPSDSADVTLEPNPADGDNGGDGGDNGGDGGDNGGDGGDNGGDGGDNGGGGGLAAGWIVLIVFASLGVAALAATTFVYAQRRRRRRGFQESYGGVVEGPADNEVYE</sequence>
<proteinExistence type="predicted"/>
<evidence type="ECO:0000256" key="3">
    <source>
        <dbReference type="SAM" id="SignalP"/>
    </source>
</evidence>
<feature type="compositionally biased region" description="Gly residues" evidence="1">
    <location>
        <begin position="551"/>
        <end position="578"/>
    </location>
</feature>
<keyword evidence="5" id="KW-1185">Reference proteome</keyword>
<dbReference type="AlphaFoldDB" id="A0AAV8UNY5"/>
<dbReference type="PANTHER" id="PTHR30535">
    <property type="entry name" value="VITAMIN B12-BINDING PROTEIN"/>
    <property type="match status" value="1"/>
</dbReference>
<gene>
    <name evidence="4" type="ORF">NDN08_000779</name>
</gene>
<evidence type="ECO:0000256" key="2">
    <source>
        <dbReference type="SAM" id="Phobius"/>
    </source>
</evidence>
<evidence type="ECO:0008006" key="6">
    <source>
        <dbReference type="Google" id="ProtNLM"/>
    </source>
</evidence>
<feature type="region of interest" description="Disordered" evidence="1">
    <location>
        <begin position="538"/>
        <end position="578"/>
    </location>
</feature>
<feature type="signal peptide" evidence="3">
    <location>
        <begin position="1"/>
        <end position="20"/>
    </location>
</feature>
<comment type="caution">
    <text evidence="4">The sequence shown here is derived from an EMBL/GenBank/DDBJ whole genome shotgun (WGS) entry which is preliminary data.</text>
</comment>
<organism evidence="4 5">
    <name type="scientific">Rhodosorus marinus</name>
    <dbReference type="NCBI Taxonomy" id="101924"/>
    <lineage>
        <taxon>Eukaryota</taxon>
        <taxon>Rhodophyta</taxon>
        <taxon>Stylonematophyceae</taxon>
        <taxon>Stylonematales</taxon>
        <taxon>Stylonemataceae</taxon>
        <taxon>Rhodosorus</taxon>
    </lineage>
</organism>
<dbReference type="InterPro" id="IPR050902">
    <property type="entry name" value="ABC_Transporter_SBP"/>
</dbReference>
<keyword evidence="2" id="KW-0812">Transmembrane</keyword>
<keyword evidence="2" id="KW-0472">Membrane</keyword>
<evidence type="ECO:0000313" key="5">
    <source>
        <dbReference type="Proteomes" id="UP001157974"/>
    </source>
</evidence>
<name>A0AAV8UNY5_9RHOD</name>
<keyword evidence="3" id="KW-0732">Signal</keyword>
<feature type="transmembrane region" description="Helical" evidence="2">
    <location>
        <begin position="590"/>
        <end position="612"/>
    </location>
</feature>
<dbReference type="Proteomes" id="UP001157974">
    <property type="component" value="Unassembled WGS sequence"/>
</dbReference>
<keyword evidence="2" id="KW-1133">Transmembrane helix</keyword>
<protein>
    <recommendedName>
        <fullName evidence="6">Fe/B12 periplasmic-binding domain-containing protein</fullName>
    </recommendedName>
</protein>
<dbReference type="SUPFAM" id="SSF53807">
    <property type="entry name" value="Helical backbone' metal receptor"/>
    <property type="match status" value="1"/>
</dbReference>
<evidence type="ECO:0000313" key="4">
    <source>
        <dbReference type="EMBL" id="KAJ8904255.1"/>
    </source>
</evidence>
<reference evidence="4 5" key="1">
    <citation type="journal article" date="2023" name="Nat. Commun.">
        <title>Origin of minicircular mitochondrial genomes in red algae.</title>
        <authorList>
            <person name="Lee Y."/>
            <person name="Cho C.H."/>
            <person name="Lee Y.M."/>
            <person name="Park S.I."/>
            <person name="Yang J.H."/>
            <person name="West J.A."/>
            <person name="Bhattacharya D."/>
            <person name="Yoon H.S."/>
        </authorList>
    </citation>
    <scope>NUCLEOTIDE SEQUENCE [LARGE SCALE GENOMIC DNA]</scope>
    <source>
        <strain evidence="4 5">CCMP1338</strain>
        <tissue evidence="4">Whole cell</tissue>
    </source>
</reference>
<evidence type="ECO:0000256" key="1">
    <source>
        <dbReference type="SAM" id="MobiDB-lite"/>
    </source>
</evidence>
<dbReference type="EMBL" id="JAMWBK010000006">
    <property type="protein sequence ID" value="KAJ8904255.1"/>
    <property type="molecule type" value="Genomic_DNA"/>
</dbReference>
<feature type="chain" id="PRO_5043989845" description="Fe/B12 periplasmic-binding domain-containing protein" evidence="3">
    <location>
        <begin position="21"/>
        <end position="639"/>
    </location>
</feature>